<feature type="domain" description="MKRN2 opposite strand protein-like C-terminal" evidence="1">
    <location>
        <begin position="1"/>
        <end position="108"/>
    </location>
</feature>
<proteinExistence type="predicted"/>
<accession>A0A183E8V9</accession>
<dbReference type="Pfam" id="PF16044">
    <property type="entry name" value="DUF4796_C"/>
    <property type="match status" value="1"/>
</dbReference>
<reference evidence="2" key="1">
    <citation type="submission" date="2016-06" db="UniProtKB">
        <authorList>
            <consortium name="WormBaseParasite"/>
        </authorList>
    </citation>
    <scope>IDENTIFICATION</scope>
</reference>
<name>A0A183E8V9_9BILA</name>
<dbReference type="PANTHER" id="PTHR33963:SF2">
    <property type="entry name" value="MKRN2 OPPOSITE STRAND PROTEIN"/>
    <property type="match status" value="1"/>
</dbReference>
<protein>
    <submittedName>
        <fullName evidence="2">PPPDE domain-containing protein</fullName>
    </submittedName>
</protein>
<dbReference type="AlphaFoldDB" id="A0A183E8V9"/>
<dbReference type="InterPro" id="IPR032016">
    <property type="entry name" value="MKRN2OS-like"/>
</dbReference>
<sequence>LSNSMGNVFSYTDCGLIVEPFWKHSICVYEFSNKNNFDTQLKAFLRCSHRRFTPQAYNENIWNCYSFVMDFLQYADLLERNIGAADELISSHVCKALQRMFRYFSLLNCLSGFSSSSCFILA</sequence>
<dbReference type="InterPro" id="IPR053921">
    <property type="entry name" value="MKRN2OS-like_C"/>
</dbReference>
<evidence type="ECO:0000259" key="1">
    <source>
        <dbReference type="Pfam" id="PF16044"/>
    </source>
</evidence>
<organism evidence="2">
    <name type="scientific">Gongylonema pulchrum</name>
    <dbReference type="NCBI Taxonomy" id="637853"/>
    <lineage>
        <taxon>Eukaryota</taxon>
        <taxon>Metazoa</taxon>
        <taxon>Ecdysozoa</taxon>
        <taxon>Nematoda</taxon>
        <taxon>Chromadorea</taxon>
        <taxon>Rhabditida</taxon>
        <taxon>Spirurina</taxon>
        <taxon>Spiruromorpha</taxon>
        <taxon>Spiruroidea</taxon>
        <taxon>Gongylonematidae</taxon>
        <taxon>Gongylonema</taxon>
    </lineage>
</organism>
<dbReference type="WBParaSite" id="GPUH_0001742201-mRNA-1">
    <property type="protein sequence ID" value="GPUH_0001742201-mRNA-1"/>
    <property type="gene ID" value="GPUH_0001742201"/>
</dbReference>
<evidence type="ECO:0000313" key="2">
    <source>
        <dbReference type="WBParaSite" id="GPUH_0001742201-mRNA-1"/>
    </source>
</evidence>
<dbReference type="PANTHER" id="PTHR33963">
    <property type="entry name" value="MKRN2 OPPOSITE STRAND PROTEIN"/>
    <property type="match status" value="1"/>
</dbReference>